<comment type="caution">
    <text evidence="2">The sequence shown here is derived from an EMBL/GenBank/DDBJ whole genome shotgun (WGS) entry which is preliminary data.</text>
</comment>
<dbReference type="EMBL" id="SWAU01000157">
    <property type="protein sequence ID" value="TKA95705.1"/>
    <property type="molecule type" value="Genomic_DNA"/>
</dbReference>
<name>A0A4U0YVC2_9RHOB</name>
<sequence>MIRSPLLRAWLFLVGLSGATALIASSTVHVELSDAARMTIGVLLLFLALAKARIILARYLGLCKVPPVLRGFTAVLLLYMVLLAGLYVAPHLA</sequence>
<dbReference type="RefSeq" id="WP_136793389.1">
    <property type="nucleotide sequence ID" value="NZ_SWAU01000157.1"/>
</dbReference>
<evidence type="ECO:0008006" key="4">
    <source>
        <dbReference type="Google" id="ProtNLM"/>
    </source>
</evidence>
<keyword evidence="1" id="KW-1133">Transmembrane helix</keyword>
<protein>
    <recommendedName>
        <fullName evidence="4">Cytochrome c oxidase subunit IV</fullName>
    </recommendedName>
</protein>
<evidence type="ECO:0000313" key="3">
    <source>
        <dbReference type="Proteomes" id="UP000306340"/>
    </source>
</evidence>
<accession>A0A4U0YVC2</accession>
<keyword evidence="1" id="KW-0472">Membrane</keyword>
<evidence type="ECO:0000313" key="2">
    <source>
        <dbReference type="EMBL" id="TKA95705.1"/>
    </source>
</evidence>
<keyword evidence="1" id="KW-0812">Transmembrane</keyword>
<dbReference type="Proteomes" id="UP000306340">
    <property type="component" value="Unassembled WGS sequence"/>
</dbReference>
<feature type="transmembrane region" description="Helical" evidence="1">
    <location>
        <begin position="68"/>
        <end position="89"/>
    </location>
</feature>
<feature type="transmembrane region" description="Helical" evidence="1">
    <location>
        <begin position="37"/>
        <end position="56"/>
    </location>
</feature>
<dbReference type="AlphaFoldDB" id="A0A4U0YVC2"/>
<proteinExistence type="predicted"/>
<organism evidence="2 3">
    <name type="scientific">Cereibacter changlensis</name>
    <dbReference type="NCBI Taxonomy" id="402884"/>
    <lineage>
        <taxon>Bacteria</taxon>
        <taxon>Pseudomonadati</taxon>
        <taxon>Pseudomonadota</taxon>
        <taxon>Alphaproteobacteria</taxon>
        <taxon>Rhodobacterales</taxon>
        <taxon>Paracoccaceae</taxon>
        <taxon>Cereibacter</taxon>
    </lineage>
</organism>
<reference evidence="2 3" key="1">
    <citation type="submission" date="2019-04" db="EMBL/GenBank/DDBJ databases">
        <title>Crypto-aerobic microbial life in anoxic (sulfidic) marine sediments.</title>
        <authorList>
            <person name="Bhattacharya S."/>
            <person name="Roy C."/>
            <person name="Mondal N."/>
            <person name="Sarkar J."/>
            <person name="Mandal S."/>
            <person name="Rameez M.J."/>
            <person name="Ghosh W."/>
        </authorList>
    </citation>
    <scope>NUCLEOTIDE SEQUENCE [LARGE SCALE GENOMIC DNA]</scope>
    <source>
        <strain evidence="2 3">SBBC</strain>
    </source>
</reference>
<gene>
    <name evidence="2" type="ORF">FAZ78_15460</name>
</gene>
<evidence type="ECO:0000256" key="1">
    <source>
        <dbReference type="SAM" id="Phobius"/>
    </source>
</evidence>